<dbReference type="OrthoDB" id="6020635at2759"/>
<feature type="non-terminal residue" evidence="5">
    <location>
        <position position="93"/>
    </location>
</feature>
<name>A0A087TFZ5_STEMI</name>
<dbReference type="Pfam" id="PF00018">
    <property type="entry name" value="SH3_1"/>
    <property type="match status" value="1"/>
</dbReference>
<evidence type="ECO:0000256" key="3">
    <source>
        <dbReference type="SAM" id="MobiDB-lite"/>
    </source>
</evidence>
<dbReference type="Proteomes" id="UP000054359">
    <property type="component" value="Unassembled WGS sequence"/>
</dbReference>
<dbReference type="AlphaFoldDB" id="A0A087TFZ5"/>
<dbReference type="PROSITE" id="PS50002">
    <property type="entry name" value="SH3"/>
    <property type="match status" value="1"/>
</dbReference>
<protein>
    <submittedName>
        <fullName evidence="5">Growth arrest-specific protein 7</fullName>
    </submittedName>
</protein>
<accession>A0A087TFZ5</accession>
<evidence type="ECO:0000259" key="4">
    <source>
        <dbReference type="PROSITE" id="PS50002"/>
    </source>
</evidence>
<proteinExistence type="predicted"/>
<feature type="compositionally biased region" description="Basic and acidic residues" evidence="3">
    <location>
        <begin position="1"/>
        <end position="20"/>
    </location>
</feature>
<sequence>MSVVKEALKDDEASISRENNEFSTESGSLVTELSMKNIHQETPENYGFTCHTVCDFPGEEEGDLVFAEGEILTVLGIRDDGWWEAENADGKRG</sequence>
<dbReference type="Gene3D" id="2.30.30.40">
    <property type="entry name" value="SH3 Domains"/>
    <property type="match status" value="1"/>
</dbReference>
<feature type="region of interest" description="Disordered" evidence="3">
    <location>
        <begin position="1"/>
        <end position="28"/>
    </location>
</feature>
<organism evidence="5 6">
    <name type="scientific">Stegodyphus mimosarum</name>
    <name type="common">African social velvet spider</name>
    <dbReference type="NCBI Taxonomy" id="407821"/>
    <lineage>
        <taxon>Eukaryota</taxon>
        <taxon>Metazoa</taxon>
        <taxon>Ecdysozoa</taxon>
        <taxon>Arthropoda</taxon>
        <taxon>Chelicerata</taxon>
        <taxon>Arachnida</taxon>
        <taxon>Araneae</taxon>
        <taxon>Araneomorphae</taxon>
        <taxon>Entelegynae</taxon>
        <taxon>Eresoidea</taxon>
        <taxon>Eresidae</taxon>
        <taxon>Stegodyphus</taxon>
    </lineage>
</organism>
<dbReference type="SUPFAM" id="SSF50044">
    <property type="entry name" value="SH3-domain"/>
    <property type="match status" value="1"/>
</dbReference>
<evidence type="ECO:0000256" key="2">
    <source>
        <dbReference type="PROSITE-ProRule" id="PRU00192"/>
    </source>
</evidence>
<keyword evidence="6" id="KW-1185">Reference proteome</keyword>
<reference evidence="5 6" key="1">
    <citation type="submission" date="2013-11" db="EMBL/GenBank/DDBJ databases">
        <title>Genome sequencing of Stegodyphus mimosarum.</title>
        <authorList>
            <person name="Bechsgaard J."/>
        </authorList>
    </citation>
    <scope>NUCLEOTIDE SEQUENCE [LARGE SCALE GENOMIC DNA]</scope>
</reference>
<dbReference type="EMBL" id="KK115034">
    <property type="protein sequence ID" value="KFM64034.1"/>
    <property type="molecule type" value="Genomic_DNA"/>
</dbReference>
<feature type="domain" description="SH3" evidence="4">
    <location>
        <begin position="45"/>
        <end position="93"/>
    </location>
</feature>
<dbReference type="InterPro" id="IPR001452">
    <property type="entry name" value="SH3_domain"/>
</dbReference>
<evidence type="ECO:0000256" key="1">
    <source>
        <dbReference type="ARBA" id="ARBA00022443"/>
    </source>
</evidence>
<evidence type="ECO:0000313" key="5">
    <source>
        <dbReference type="EMBL" id="KFM64034.1"/>
    </source>
</evidence>
<evidence type="ECO:0000313" key="6">
    <source>
        <dbReference type="Proteomes" id="UP000054359"/>
    </source>
</evidence>
<gene>
    <name evidence="5" type="ORF">X975_15452</name>
</gene>
<keyword evidence="1 2" id="KW-0728">SH3 domain</keyword>
<dbReference type="InterPro" id="IPR036028">
    <property type="entry name" value="SH3-like_dom_sf"/>
</dbReference>
<dbReference type="STRING" id="407821.A0A087TFZ5"/>